<evidence type="ECO:0000313" key="9">
    <source>
        <dbReference type="EMBL" id="SDW81458.1"/>
    </source>
</evidence>
<dbReference type="NCBIfam" id="TIGR00709">
    <property type="entry name" value="dat"/>
    <property type="match status" value="1"/>
</dbReference>
<dbReference type="InterPro" id="IPR049704">
    <property type="entry name" value="Aminotrans_3_PPA_site"/>
</dbReference>
<dbReference type="EC" id="2.6.1.76" evidence="7"/>
<comment type="caution">
    <text evidence="9">The sequence shown here is derived from an EMBL/GenBank/DDBJ whole genome shotgun (WGS) entry which is preliminary data.</text>
</comment>
<name>A0A1H2WLS9_9RHOB</name>
<dbReference type="InterPro" id="IPR015424">
    <property type="entry name" value="PyrdxlP-dep_Trfase"/>
</dbReference>
<dbReference type="GO" id="GO:0008483">
    <property type="term" value="F:transaminase activity"/>
    <property type="evidence" value="ECO:0007669"/>
    <property type="project" value="UniProtKB-KW"/>
</dbReference>
<dbReference type="PANTHER" id="PTHR43552:SF2">
    <property type="entry name" value="DIAMINOBUTYRATE--2-OXOGLUTARATE TRANSAMINASE"/>
    <property type="match status" value="1"/>
</dbReference>
<keyword evidence="5 6" id="KW-0663">Pyridoxal phosphate</keyword>
<dbReference type="PROSITE" id="PS00600">
    <property type="entry name" value="AA_TRANSFER_CLASS_3"/>
    <property type="match status" value="1"/>
</dbReference>
<dbReference type="SUPFAM" id="SSF53383">
    <property type="entry name" value="PLP-dependent transferases"/>
    <property type="match status" value="1"/>
</dbReference>
<organism evidence="9 10">
    <name type="scientific">Allgaiera indica</name>
    <dbReference type="NCBI Taxonomy" id="765699"/>
    <lineage>
        <taxon>Bacteria</taxon>
        <taxon>Pseudomonadati</taxon>
        <taxon>Pseudomonadota</taxon>
        <taxon>Alphaproteobacteria</taxon>
        <taxon>Rhodobacterales</taxon>
        <taxon>Paracoccaceae</taxon>
        <taxon>Allgaiera</taxon>
    </lineage>
</organism>
<accession>A0A1H2WLS9</accession>
<evidence type="ECO:0000256" key="8">
    <source>
        <dbReference type="SAM" id="MobiDB-lite"/>
    </source>
</evidence>
<evidence type="ECO:0000256" key="2">
    <source>
        <dbReference type="ARBA" id="ARBA00008954"/>
    </source>
</evidence>
<comment type="cofactor">
    <cofactor evidence="1 7">
        <name>pyridoxal 5'-phosphate</name>
        <dbReference type="ChEBI" id="CHEBI:597326"/>
    </cofactor>
</comment>
<evidence type="ECO:0000256" key="7">
    <source>
        <dbReference type="RuleBase" id="RU365034"/>
    </source>
</evidence>
<dbReference type="NCBIfam" id="NF006733">
    <property type="entry name" value="PRK09264.1"/>
    <property type="match status" value="1"/>
</dbReference>
<dbReference type="InterPro" id="IPR012773">
    <property type="entry name" value="Ectoine_EctB"/>
</dbReference>
<evidence type="ECO:0000256" key="5">
    <source>
        <dbReference type="ARBA" id="ARBA00022898"/>
    </source>
</evidence>
<dbReference type="InterPro" id="IPR015422">
    <property type="entry name" value="PyrdxlP-dep_Trfase_small"/>
</dbReference>
<comment type="similarity">
    <text evidence="2 6">Belongs to the class-III pyridoxal-phosphate-dependent aminotransferase family.</text>
</comment>
<proteinExistence type="inferred from homology"/>
<comment type="catalytic activity">
    <reaction evidence="7">
        <text>L-2,4-diaminobutanoate + 2-oxoglutarate = L-aspartate 4-semialdehyde + L-glutamate</text>
        <dbReference type="Rhea" id="RHEA:11160"/>
        <dbReference type="ChEBI" id="CHEBI:16810"/>
        <dbReference type="ChEBI" id="CHEBI:29985"/>
        <dbReference type="ChEBI" id="CHEBI:58761"/>
        <dbReference type="ChEBI" id="CHEBI:537519"/>
        <dbReference type="EC" id="2.6.1.76"/>
    </reaction>
</comment>
<keyword evidence="3 7" id="KW-0032">Aminotransferase</keyword>
<reference evidence="9 10" key="1">
    <citation type="submission" date="2016-10" db="EMBL/GenBank/DDBJ databases">
        <authorList>
            <person name="Varghese N."/>
            <person name="Submissions S."/>
        </authorList>
    </citation>
    <scope>NUCLEOTIDE SEQUENCE [LARGE SCALE GENOMIC DNA]</scope>
    <source>
        <strain evidence="9 10">DSM 24802</strain>
    </source>
</reference>
<comment type="function">
    <text evidence="7">Catalyzes reversively the conversion of L-aspartate beta-semialdehyde (ASA) to L-2,4-diaminobutyrate (DABA) by transamination with L-glutamate.</text>
</comment>
<feature type="compositionally biased region" description="Pro residues" evidence="8">
    <location>
        <begin position="1"/>
        <end position="13"/>
    </location>
</feature>
<dbReference type="Pfam" id="PF00202">
    <property type="entry name" value="Aminotran_3"/>
    <property type="match status" value="1"/>
</dbReference>
<keyword evidence="10" id="KW-1185">Reference proteome</keyword>
<dbReference type="Proteomes" id="UP000199541">
    <property type="component" value="Unassembled WGS sequence"/>
</dbReference>
<dbReference type="NCBIfam" id="TIGR02407">
    <property type="entry name" value="ectoine_ectB"/>
    <property type="match status" value="1"/>
</dbReference>
<protein>
    <recommendedName>
        <fullName evidence="7">Diaminobutyrate--2-oxoglutarate transaminase</fullName>
        <ecNumber evidence="7">2.6.1.76</ecNumber>
    </recommendedName>
    <alternativeName>
        <fullName evidence="7">DABA aminotransferase</fullName>
    </alternativeName>
</protein>
<evidence type="ECO:0000256" key="4">
    <source>
        <dbReference type="ARBA" id="ARBA00022679"/>
    </source>
</evidence>
<dbReference type="CDD" id="cd00610">
    <property type="entry name" value="OAT_like"/>
    <property type="match status" value="1"/>
</dbReference>
<dbReference type="Gene3D" id="3.90.1150.10">
    <property type="entry name" value="Aspartate Aminotransferase, domain 1"/>
    <property type="match status" value="1"/>
</dbReference>
<evidence type="ECO:0000256" key="1">
    <source>
        <dbReference type="ARBA" id="ARBA00001933"/>
    </source>
</evidence>
<gene>
    <name evidence="9" type="ORF">SAMN05444006_1074</name>
</gene>
<dbReference type="InterPro" id="IPR004637">
    <property type="entry name" value="Dat"/>
</dbReference>
<dbReference type="EMBL" id="FNOB01000007">
    <property type="protein sequence ID" value="SDW81458.1"/>
    <property type="molecule type" value="Genomic_DNA"/>
</dbReference>
<dbReference type="InterPro" id="IPR015421">
    <property type="entry name" value="PyrdxlP-dep_Trfase_major"/>
</dbReference>
<comment type="pathway">
    <text evidence="7">Amine and polyamine biosynthesis; ectoine biosynthesis; L-ectoine from L-aspartate 4-semialdehyde: step 1/3.</text>
</comment>
<dbReference type="PIRSF" id="PIRSF000521">
    <property type="entry name" value="Transaminase_4ab_Lys_Orn"/>
    <property type="match status" value="1"/>
</dbReference>
<dbReference type="PANTHER" id="PTHR43552">
    <property type="entry name" value="DIAMINOBUTYRATE--2-OXOGLUTARATE AMINOTRANSFERASE"/>
    <property type="match status" value="1"/>
</dbReference>
<keyword evidence="4 7" id="KW-0808">Transferase</keyword>
<evidence type="ECO:0000313" key="10">
    <source>
        <dbReference type="Proteomes" id="UP000199541"/>
    </source>
</evidence>
<evidence type="ECO:0000256" key="6">
    <source>
        <dbReference type="RuleBase" id="RU003560"/>
    </source>
</evidence>
<feature type="region of interest" description="Disordered" evidence="8">
    <location>
        <begin position="1"/>
        <end position="20"/>
    </location>
</feature>
<dbReference type="Gene3D" id="3.40.640.10">
    <property type="entry name" value="Type I PLP-dependent aspartate aminotransferase-like (Major domain)"/>
    <property type="match status" value="1"/>
</dbReference>
<sequence>MIDRPPAAPPPESSFPLKGRLMPKDVIPNDIFEQRESAARSYCRSMPERFTQARGSELQGSDGRSWIDFLAGCSSLNYGHNDPDMKAALVEHIAGDGIAHGLDLHTDVKADLLEALDRHILGPRGMDHKVMFTGPTGANAVEAAMKIARKVTGRTNIIAFTNGFHGVTLGALAATGNGYHRGGAGTTLNGVTRMPYDGFMGRDCDTTRFLEAMLADRSSGVDAPAAIILETVQGEGGLNAARPEWVQRVAELAHEHGALLIVDDIQAGCGRTGRFFSFEEMGVMPDIVTMAKSISGFGLPMALVLVKPEYDVFGPAEHNGTFRGNTHAFVTARVAIEKFWADGKFQKKLEEKAELIGGALSNIAKMVPEAKLKGRGLMQGVDVGAGALAADICARAFQKGLVIETSGSEDQVVKVLAPLTTPEATFRKGFDILRDATREALANQAQIAAE</sequence>
<evidence type="ECO:0000256" key="3">
    <source>
        <dbReference type="ARBA" id="ARBA00022576"/>
    </source>
</evidence>
<dbReference type="InterPro" id="IPR005814">
    <property type="entry name" value="Aminotrans_3"/>
</dbReference>